<dbReference type="AlphaFoldDB" id="A0A0A9VUV1"/>
<dbReference type="PANTHER" id="PTHR46585">
    <property type="entry name" value="INTEGRASE CORE DOMAIN CONTAINING PROTEIN"/>
    <property type="match status" value="1"/>
</dbReference>
<dbReference type="GO" id="GO:0003676">
    <property type="term" value="F:nucleic acid binding"/>
    <property type="evidence" value="ECO:0007669"/>
    <property type="project" value="InterPro"/>
</dbReference>
<accession>A0A0A9VUV1</accession>
<dbReference type="InterPro" id="IPR012337">
    <property type="entry name" value="RNaseH-like_sf"/>
</dbReference>
<name>A0A0A9VUV1_LYGHE</name>
<dbReference type="SUPFAM" id="SSF53098">
    <property type="entry name" value="Ribonuclease H-like"/>
    <property type="match status" value="1"/>
</dbReference>
<evidence type="ECO:0000313" key="2">
    <source>
        <dbReference type="EMBL" id="JAF98012.1"/>
    </source>
</evidence>
<sequence length="184" mass="21719">MKASIVERVIRTLKTLLWKQFSLQGHYKWMNVIEEIVGLYNKTKHRSIKMAPADVKGKRKEAMVLKTLFATKGKKKQPRFKLGDYVRISKRKAEFEKGYTPSWSTELFKIVRVKRTVPPTYILEDSEKKIIAGGWYEEELQLTKYPNVYLVEKILRRDGDGRAYVKWLGFDSRHNSWIDTENFA</sequence>
<dbReference type="GO" id="GO:0005694">
    <property type="term" value="C:chromosome"/>
    <property type="evidence" value="ECO:0007669"/>
    <property type="project" value="UniProtKB-ARBA"/>
</dbReference>
<evidence type="ECO:0000259" key="1">
    <source>
        <dbReference type="PROSITE" id="PS50013"/>
    </source>
</evidence>
<dbReference type="InterPro" id="IPR016197">
    <property type="entry name" value="Chromo-like_dom_sf"/>
</dbReference>
<proteinExistence type="predicted"/>
<dbReference type="PROSITE" id="PS50013">
    <property type="entry name" value="CHROMO_2"/>
    <property type="match status" value="1"/>
</dbReference>
<dbReference type="SUPFAM" id="SSF54160">
    <property type="entry name" value="Chromo domain-like"/>
    <property type="match status" value="1"/>
</dbReference>
<gene>
    <name evidence="2" type="primary">F54H12.3_2</name>
    <name evidence="2" type="ORF">CM83_13388</name>
</gene>
<dbReference type="InterPro" id="IPR036397">
    <property type="entry name" value="RNaseH_sf"/>
</dbReference>
<dbReference type="InterPro" id="IPR000953">
    <property type="entry name" value="Chromo/chromo_shadow_dom"/>
</dbReference>
<dbReference type="PANTHER" id="PTHR46585:SF1">
    <property type="entry name" value="CHROMO DOMAIN-CONTAINING PROTEIN"/>
    <property type="match status" value="1"/>
</dbReference>
<reference evidence="2" key="2">
    <citation type="submission" date="2014-07" db="EMBL/GenBank/DDBJ databases">
        <authorList>
            <person name="Hull J."/>
        </authorList>
    </citation>
    <scope>NUCLEOTIDE SEQUENCE</scope>
</reference>
<protein>
    <submittedName>
        <fullName evidence="2">Uncharacterized transposon-derived protein F54H12.3</fullName>
    </submittedName>
</protein>
<organism evidence="2">
    <name type="scientific">Lygus hesperus</name>
    <name type="common">Western plant bug</name>
    <dbReference type="NCBI Taxonomy" id="30085"/>
    <lineage>
        <taxon>Eukaryota</taxon>
        <taxon>Metazoa</taxon>
        <taxon>Ecdysozoa</taxon>
        <taxon>Arthropoda</taxon>
        <taxon>Hexapoda</taxon>
        <taxon>Insecta</taxon>
        <taxon>Pterygota</taxon>
        <taxon>Neoptera</taxon>
        <taxon>Paraneoptera</taxon>
        <taxon>Hemiptera</taxon>
        <taxon>Heteroptera</taxon>
        <taxon>Panheteroptera</taxon>
        <taxon>Cimicomorpha</taxon>
        <taxon>Miridae</taxon>
        <taxon>Mirini</taxon>
        <taxon>Lygus</taxon>
    </lineage>
</organism>
<feature type="domain" description="Chromo" evidence="1">
    <location>
        <begin position="149"/>
        <end position="184"/>
    </location>
</feature>
<reference evidence="2" key="1">
    <citation type="journal article" date="2014" name="PLoS ONE">
        <title>Transcriptome-Based Identification of ABC Transporters in the Western Tarnished Plant Bug Lygus hesperus.</title>
        <authorList>
            <person name="Hull J.J."/>
            <person name="Chaney K."/>
            <person name="Geib S.M."/>
            <person name="Fabrick J.A."/>
            <person name="Brent C.S."/>
            <person name="Walsh D."/>
            <person name="Lavine L.C."/>
        </authorList>
    </citation>
    <scope>NUCLEOTIDE SEQUENCE</scope>
</reference>
<dbReference type="EMBL" id="GBHO01045591">
    <property type="protein sequence ID" value="JAF98012.1"/>
    <property type="molecule type" value="Transcribed_RNA"/>
</dbReference>
<dbReference type="Gene3D" id="2.40.50.40">
    <property type="match status" value="1"/>
</dbReference>
<dbReference type="Gene3D" id="3.30.420.10">
    <property type="entry name" value="Ribonuclease H-like superfamily/Ribonuclease H"/>
    <property type="match status" value="1"/>
</dbReference>